<keyword evidence="3 5" id="KW-0067">ATP-binding</keyword>
<accession>A0ABV3VTJ5</accession>
<dbReference type="RefSeq" id="WP_368635244.1">
    <property type="nucleotide sequence ID" value="NZ_JBFRHK010000002.1"/>
</dbReference>
<evidence type="ECO:0000256" key="3">
    <source>
        <dbReference type="ARBA" id="ARBA00022840"/>
    </source>
</evidence>
<comment type="caution">
    <text evidence="5">The sequence shown here is derived from an EMBL/GenBank/DDBJ whole genome shotgun (WGS) entry which is preliminary data.</text>
</comment>
<dbReference type="CDD" id="cd03230">
    <property type="entry name" value="ABC_DR_subfamily_A"/>
    <property type="match status" value="1"/>
</dbReference>
<dbReference type="InterPro" id="IPR003593">
    <property type="entry name" value="AAA+_ATPase"/>
</dbReference>
<gene>
    <name evidence="5" type="ORF">AB1300_03655</name>
</gene>
<dbReference type="EMBL" id="JBFRHK010000002">
    <property type="protein sequence ID" value="MEX3744220.1"/>
    <property type="molecule type" value="Genomic_DNA"/>
</dbReference>
<sequence>MEKLLSIQNLRKSYGQHEVLKGVELKIEKGEILGFVGGNGAGKTTTLNCITGLVEQDSGKIMINNVPKSQSLDYKKQFYFIPDTIHVFPNIAAYDWIHFVLKLYEKTDDEKLQSFINIFDMEKSIYKPIGTYSYGMLHKMALITAFTISPPILIMDEPLNGLDPLAVVAFKKCMKEYVENGGTVFFSTHLLDVAEKICQSISFLKDGKIVLHERVENLLVDGSLETIFMEKQANEG</sequence>
<evidence type="ECO:0000313" key="5">
    <source>
        <dbReference type="EMBL" id="MEX3744220.1"/>
    </source>
</evidence>
<evidence type="ECO:0000256" key="2">
    <source>
        <dbReference type="ARBA" id="ARBA00022741"/>
    </source>
</evidence>
<dbReference type="PANTHER" id="PTHR42939:SF1">
    <property type="entry name" value="ABC TRANSPORTER ATP-BINDING PROTEIN ALBC-RELATED"/>
    <property type="match status" value="1"/>
</dbReference>
<evidence type="ECO:0000256" key="1">
    <source>
        <dbReference type="ARBA" id="ARBA00022448"/>
    </source>
</evidence>
<keyword evidence="1" id="KW-0813">Transport</keyword>
<dbReference type="GO" id="GO:0005524">
    <property type="term" value="F:ATP binding"/>
    <property type="evidence" value="ECO:0007669"/>
    <property type="project" value="UniProtKB-KW"/>
</dbReference>
<keyword evidence="2" id="KW-0547">Nucleotide-binding</keyword>
<dbReference type="Proteomes" id="UP001558534">
    <property type="component" value="Unassembled WGS sequence"/>
</dbReference>
<dbReference type="SMART" id="SM00382">
    <property type="entry name" value="AAA"/>
    <property type="match status" value="1"/>
</dbReference>
<dbReference type="Pfam" id="PF00005">
    <property type="entry name" value="ABC_tran"/>
    <property type="match status" value="1"/>
</dbReference>
<dbReference type="SUPFAM" id="SSF52540">
    <property type="entry name" value="P-loop containing nucleoside triphosphate hydrolases"/>
    <property type="match status" value="1"/>
</dbReference>
<dbReference type="PANTHER" id="PTHR42939">
    <property type="entry name" value="ABC TRANSPORTER ATP-BINDING PROTEIN ALBC-RELATED"/>
    <property type="match status" value="1"/>
</dbReference>
<reference evidence="5 6" key="1">
    <citation type="submission" date="2024-07" db="EMBL/GenBank/DDBJ databases">
        <title>Characterization of a bacterium isolated from hydrolysated instant sea cucumber by whole-genome sequencing and metabolomics.</title>
        <authorList>
            <person name="Luo X."/>
            <person name="Zhang Z."/>
            <person name="Zheng Z."/>
            <person name="Zhang W."/>
            <person name="Ming T."/>
            <person name="Jiao L."/>
            <person name="Su X."/>
            <person name="Kong F."/>
            <person name="Xu J."/>
        </authorList>
    </citation>
    <scope>NUCLEOTIDE SEQUENCE [LARGE SCALE GENOMIC DNA]</scope>
    <source>
        <strain evidence="5 6">XL-2024</strain>
    </source>
</reference>
<evidence type="ECO:0000313" key="6">
    <source>
        <dbReference type="Proteomes" id="UP001558534"/>
    </source>
</evidence>
<proteinExistence type="predicted"/>
<evidence type="ECO:0000259" key="4">
    <source>
        <dbReference type="PROSITE" id="PS50893"/>
    </source>
</evidence>
<keyword evidence="6" id="KW-1185">Reference proteome</keyword>
<feature type="domain" description="ABC transporter" evidence="4">
    <location>
        <begin position="5"/>
        <end position="231"/>
    </location>
</feature>
<dbReference type="InterPro" id="IPR051782">
    <property type="entry name" value="ABC_Transporter_VariousFunc"/>
</dbReference>
<dbReference type="InterPro" id="IPR003439">
    <property type="entry name" value="ABC_transporter-like_ATP-bd"/>
</dbReference>
<protein>
    <submittedName>
        <fullName evidence="5">ABC transporter ATP-binding protein</fullName>
    </submittedName>
</protein>
<dbReference type="PROSITE" id="PS50893">
    <property type="entry name" value="ABC_TRANSPORTER_2"/>
    <property type="match status" value="1"/>
</dbReference>
<dbReference type="InterPro" id="IPR027417">
    <property type="entry name" value="P-loop_NTPase"/>
</dbReference>
<name>A0ABV3VTJ5_9BACI</name>
<organism evidence="5 6">
    <name type="scientific">Lysinibacillus xylanilyticus</name>
    <dbReference type="NCBI Taxonomy" id="582475"/>
    <lineage>
        <taxon>Bacteria</taxon>
        <taxon>Bacillati</taxon>
        <taxon>Bacillota</taxon>
        <taxon>Bacilli</taxon>
        <taxon>Bacillales</taxon>
        <taxon>Bacillaceae</taxon>
        <taxon>Lysinibacillus</taxon>
    </lineage>
</organism>
<dbReference type="Gene3D" id="3.40.50.300">
    <property type="entry name" value="P-loop containing nucleotide triphosphate hydrolases"/>
    <property type="match status" value="1"/>
</dbReference>